<evidence type="ECO:0000313" key="2">
    <source>
        <dbReference type="EMBL" id="SVB63501.1"/>
    </source>
</evidence>
<proteinExistence type="predicted"/>
<keyword evidence="1" id="KW-1133">Transmembrane helix</keyword>
<protein>
    <submittedName>
        <fullName evidence="2">Uncharacterized protein</fullName>
    </submittedName>
</protein>
<keyword evidence="1" id="KW-0812">Transmembrane</keyword>
<dbReference type="EMBL" id="UINC01050485">
    <property type="protein sequence ID" value="SVB63501.1"/>
    <property type="molecule type" value="Genomic_DNA"/>
</dbReference>
<keyword evidence="1" id="KW-0472">Membrane</keyword>
<reference evidence="2" key="1">
    <citation type="submission" date="2018-05" db="EMBL/GenBank/DDBJ databases">
        <authorList>
            <person name="Lanie J.A."/>
            <person name="Ng W.-L."/>
            <person name="Kazmierczak K.M."/>
            <person name="Andrzejewski T.M."/>
            <person name="Davidsen T.M."/>
            <person name="Wayne K.J."/>
            <person name="Tettelin H."/>
            <person name="Glass J.I."/>
            <person name="Rusch D."/>
            <person name="Podicherti R."/>
            <person name="Tsui H.-C.T."/>
            <person name="Winkler M.E."/>
        </authorList>
    </citation>
    <scope>NUCLEOTIDE SEQUENCE</scope>
</reference>
<gene>
    <name evidence="2" type="ORF">METZ01_LOCUS216355</name>
</gene>
<dbReference type="AlphaFoldDB" id="A0A382FNF8"/>
<feature type="transmembrane region" description="Helical" evidence="1">
    <location>
        <begin position="6"/>
        <end position="31"/>
    </location>
</feature>
<organism evidence="2">
    <name type="scientific">marine metagenome</name>
    <dbReference type="NCBI Taxonomy" id="408172"/>
    <lineage>
        <taxon>unclassified sequences</taxon>
        <taxon>metagenomes</taxon>
        <taxon>ecological metagenomes</taxon>
    </lineage>
</organism>
<sequence length="198" mass="22326">MTLLELSAMIVVVSIIAIGMTTGAQAVMLHYQTDTVRQDLRQYGNNIMREITRELNLAQKIEIDGQNGFSRIKLYENFTDISPDLTISCHRRNGILFNSDIPVNGVLEFPSKGVFRDNGQRTLYVDDFVVQYETAGNPGLALFKNSFIHLTLSLAMESDVMDEVLQEIKEEHTYHRTVFLGTAYIQTKVTNAMSADNV</sequence>
<accession>A0A382FNF8</accession>
<evidence type="ECO:0000256" key="1">
    <source>
        <dbReference type="SAM" id="Phobius"/>
    </source>
</evidence>
<name>A0A382FNF8_9ZZZZ</name>